<reference evidence="1" key="1">
    <citation type="submission" date="2014-11" db="EMBL/GenBank/DDBJ databases">
        <authorList>
            <person name="Amaro Gonzalez C."/>
        </authorList>
    </citation>
    <scope>NUCLEOTIDE SEQUENCE</scope>
</reference>
<dbReference type="AlphaFoldDB" id="A0A0E9XWW6"/>
<accession>A0A0E9XWW6</accession>
<name>A0A0E9XWW6_ANGAN</name>
<proteinExistence type="predicted"/>
<organism evidence="1">
    <name type="scientific">Anguilla anguilla</name>
    <name type="common">European freshwater eel</name>
    <name type="synonym">Muraena anguilla</name>
    <dbReference type="NCBI Taxonomy" id="7936"/>
    <lineage>
        <taxon>Eukaryota</taxon>
        <taxon>Metazoa</taxon>
        <taxon>Chordata</taxon>
        <taxon>Craniata</taxon>
        <taxon>Vertebrata</taxon>
        <taxon>Euteleostomi</taxon>
        <taxon>Actinopterygii</taxon>
        <taxon>Neopterygii</taxon>
        <taxon>Teleostei</taxon>
        <taxon>Anguilliformes</taxon>
        <taxon>Anguillidae</taxon>
        <taxon>Anguilla</taxon>
    </lineage>
</organism>
<reference evidence="1" key="2">
    <citation type="journal article" date="2015" name="Fish Shellfish Immunol.">
        <title>Early steps in the European eel (Anguilla anguilla)-Vibrio vulnificus interaction in the gills: Role of the RtxA13 toxin.</title>
        <authorList>
            <person name="Callol A."/>
            <person name="Pajuelo D."/>
            <person name="Ebbesson L."/>
            <person name="Teles M."/>
            <person name="MacKenzie S."/>
            <person name="Amaro C."/>
        </authorList>
    </citation>
    <scope>NUCLEOTIDE SEQUENCE</scope>
</reference>
<protein>
    <submittedName>
        <fullName evidence="1">Uncharacterized protein</fullName>
    </submittedName>
</protein>
<dbReference type="EMBL" id="GBXM01001418">
    <property type="protein sequence ID" value="JAI07160.1"/>
    <property type="molecule type" value="Transcribed_RNA"/>
</dbReference>
<sequence>MAIYTRCTTSVISAPETCRTSSSLTDKSSIN</sequence>
<evidence type="ECO:0000313" key="1">
    <source>
        <dbReference type="EMBL" id="JAI07160.1"/>
    </source>
</evidence>